<comment type="caution">
    <text evidence="2">The sequence shown here is derived from an EMBL/GenBank/DDBJ whole genome shotgun (WGS) entry which is preliminary data.</text>
</comment>
<proteinExistence type="predicted"/>
<protein>
    <submittedName>
        <fullName evidence="2">Uncharacterized protein</fullName>
    </submittedName>
</protein>
<name>A0A011UZG1_9HYPH</name>
<evidence type="ECO:0000313" key="3">
    <source>
        <dbReference type="Proteomes" id="UP000019849"/>
    </source>
</evidence>
<dbReference type="Proteomes" id="UP000019849">
    <property type="component" value="Unassembled WGS sequence"/>
</dbReference>
<dbReference type="AlphaFoldDB" id="A0A011UZG1"/>
<gene>
    <name evidence="2" type="ORF">BG36_18755</name>
</gene>
<dbReference type="HOGENOM" id="CLU_2010521_0_0_5"/>
<sequence length="123" mass="13487">MSRVAAALRSNRSHRRWAMAIRAPFARSSPVSLASRQASTDSALVPSRKKQSFSAPCEKAPRVDGQARKPRALCRFSVFPQCPHGRPDSYFRDEGKASGGDRKCRHHASSLPVGSSAFVKRHG</sequence>
<evidence type="ECO:0000256" key="1">
    <source>
        <dbReference type="SAM" id="MobiDB-lite"/>
    </source>
</evidence>
<dbReference type="EMBL" id="JENY01000040">
    <property type="protein sequence ID" value="EXL01575.1"/>
    <property type="molecule type" value="Genomic_DNA"/>
</dbReference>
<feature type="region of interest" description="Disordered" evidence="1">
    <location>
        <begin position="85"/>
        <end position="108"/>
    </location>
</feature>
<reference evidence="2 3" key="1">
    <citation type="submission" date="2014-02" db="EMBL/GenBank/DDBJ databases">
        <title>Aquamicrobium defluvii Genome sequencing.</title>
        <authorList>
            <person name="Wang X."/>
        </authorList>
    </citation>
    <scope>NUCLEOTIDE SEQUENCE [LARGE SCALE GENOMIC DNA]</scope>
    <source>
        <strain evidence="2 3">W13Z1</strain>
    </source>
</reference>
<accession>A0A011UZG1</accession>
<organism evidence="2 3">
    <name type="scientific">Aquamicrobium defluvii</name>
    <dbReference type="NCBI Taxonomy" id="69279"/>
    <lineage>
        <taxon>Bacteria</taxon>
        <taxon>Pseudomonadati</taxon>
        <taxon>Pseudomonadota</taxon>
        <taxon>Alphaproteobacteria</taxon>
        <taxon>Hyphomicrobiales</taxon>
        <taxon>Phyllobacteriaceae</taxon>
        <taxon>Aquamicrobium</taxon>
    </lineage>
</organism>
<feature type="region of interest" description="Disordered" evidence="1">
    <location>
        <begin position="37"/>
        <end position="64"/>
    </location>
</feature>
<evidence type="ECO:0000313" key="2">
    <source>
        <dbReference type="EMBL" id="EXL01575.1"/>
    </source>
</evidence>
<feature type="compositionally biased region" description="Basic and acidic residues" evidence="1">
    <location>
        <begin position="85"/>
        <end position="102"/>
    </location>
</feature>